<name>A0ABV0TG20_9TELE</name>
<gene>
    <name evidence="1" type="ORF">ILYODFUR_039068</name>
</gene>
<keyword evidence="2" id="KW-1185">Reference proteome</keyword>
<evidence type="ECO:0000313" key="1">
    <source>
        <dbReference type="EMBL" id="MEQ2231386.1"/>
    </source>
</evidence>
<dbReference type="EMBL" id="JAHRIQ010034144">
    <property type="protein sequence ID" value="MEQ2231386.1"/>
    <property type="molecule type" value="Genomic_DNA"/>
</dbReference>
<sequence>MNRPKNVLVHSELVFKQSSSSCCLHFEIMRPTQHLTVDQQYLAVARLEAGCPQVEAPIELRVSLNVTLSSPGIIILHASGSNYTGRRDQWTSELTTTNDGW</sequence>
<evidence type="ECO:0000313" key="2">
    <source>
        <dbReference type="Proteomes" id="UP001482620"/>
    </source>
</evidence>
<accession>A0ABV0TG20</accession>
<organism evidence="1 2">
    <name type="scientific">Ilyodon furcidens</name>
    <name type="common">goldbreast splitfin</name>
    <dbReference type="NCBI Taxonomy" id="33524"/>
    <lineage>
        <taxon>Eukaryota</taxon>
        <taxon>Metazoa</taxon>
        <taxon>Chordata</taxon>
        <taxon>Craniata</taxon>
        <taxon>Vertebrata</taxon>
        <taxon>Euteleostomi</taxon>
        <taxon>Actinopterygii</taxon>
        <taxon>Neopterygii</taxon>
        <taxon>Teleostei</taxon>
        <taxon>Neoteleostei</taxon>
        <taxon>Acanthomorphata</taxon>
        <taxon>Ovalentaria</taxon>
        <taxon>Atherinomorphae</taxon>
        <taxon>Cyprinodontiformes</taxon>
        <taxon>Goodeidae</taxon>
        <taxon>Ilyodon</taxon>
    </lineage>
</organism>
<protein>
    <submittedName>
        <fullName evidence="1">Uncharacterized protein</fullName>
    </submittedName>
</protein>
<dbReference type="Proteomes" id="UP001482620">
    <property type="component" value="Unassembled WGS sequence"/>
</dbReference>
<comment type="caution">
    <text evidence="1">The sequence shown here is derived from an EMBL/GenBank/DDBJ whole genome shotgun (WGS) entry which is preliminary data.</text>
</comment>
<reference evidence="1 2" key="1">
    <citation type="submission" date="2021-06" db="EMBL/GenBank/DDBJ databases">
        <authorList>
            <person name="Palmer J.M."/>
        </authorList>
    </citation>
    <scope>NUCLEOTIDE SEQUENCE [LARGE SCALE GENOMIC DNA]</scope>
    <source>
        <strain evidence="2">if_2019</strain>
        <tissue evidence="1">Muscle</tissue>
    </source>
</reference>
<proteinExistence type="predicted"/>